<evidence type="ECO:0000256" key="9">
    <source>
        <dbReference type="RuleBase" id="RU003945"/>
    </source>
</evidence>
<keyword evidence="7 10" id="KW-0472">Membrane</keyword>
<keyword evidence="8" id="KW-0143">Chaperone</keyword>
<evidence type="ECO:0000256" key="1">
    <source>
        <dbReference type="ARBA" id="ARBA00004651"/>
    </source>
</evidence>
<dbReference type="CDD" id="cd20070">
    <property type="entry name" value="5TM_YidC_Alb3"/>
    <property type="match status" value="1"/>
</dbReference>
<evidence type="ECO:0000256" key="6">
    <source>
        <dbReference type="ARBA" id="ARBA00022989"/>
    </source>
</evidence>
<dbReference type="GO" id="GO:0032977">
    <property type="term" value="F:membrane insertase activity"/>
    <property type="evidence" value="ECO:0007669"/>
    <property type="project" value="InterPro"/>
</dbReference>
<feature type="transmembrane region" description="Helical" evidence="10">
    <location>
        <begin position="21"/>
        <end position="38"/>
    </location>
</feature>
<keyword evidence="3" id="KW-1003">Cell membrane</keyword>
<feature type="transmembrane region" description="Helical" evidence="10">
    <location>
        <begin position="116"/>
        <end position="137"/>
    </location>
</feature>
<evidence type="ECO:0000313" key="12">
    <source>
        <dbReference type="EMBL" id="SHJ66521.1"/>
    </source>
</evidence>
<evidence type="ECO:0000256" key="3">
    <source>
        <dbReference type="ARBA" id="ARBA00022475"/>
    </source>
</evidence>
<dbReference type="GO" id="GO:0015031">
    <property type="term" value="P:protein transport"/>
    <property type="evidence" value="ECO:0007669"/>
    <property type="project" value="UniProtKB-KW"/>
</dbReference>
<dbReference type="PANTHER" id="PTHR12428">
    <property type="entry name" value="OXA1"/>
    <property type="match status" value="1"/>
</dbReference>
<feature type="transmembrane region" description="Helical" evidence="10">
    <location>
        <begin position="294"/>
        <end position="318"/>
    </location>
</feature>
<evidence type="ECO:0000256" key="10">
    <source>
        <dbReference type="SAM" id="Phobius"/>
    </source>
</evidence>
<evidence type="ECO:0000256" key="5">
    <source>
        <dbReference type="ARBA" id="ARBA00022927"/>
    </source>
</evidence>
<sequence>MNELMLLSTMRMVREPGIFEPIAIVLGKIYNMLFNGIYGSVSAGALGIAIIVFTLIVKLILFPLMMKQQKSSFKMQQLQPEMNKIRDKYKGKTDTMSQQRMALELQDFQKKNGVHLMGGCLPMLIQLPILYALYYIFQNAYVYVDVIGNNYTDIANAIIQIPAALRMEAFTPFAQNLVDTYKSLGTIDLSNVNDVVMLVANIKADDWNTILATLGDSGNALLPLLDTKNNIETFLTIPLVSKCGLSFPSIIVPIVAGVTTFLQSKVMTSLMNTTASAENDQAAAMTQSMNKMMLYFMPIMMAFFCLQVPAGLGVYWTISNIFGILQQIFLQKFYKKKLAEGAL</sequence>
<feature type="transmembrane region" description="Helical" evidence="10">
    <location>
        <begin position="245"/>
        <end position="262"/>
    </location>
</feature>
<evidence type="ECO:0000256" key="8">
    <source>
        <dbReference type="ARBA" id="ARBA00023186"/>
    </source>
</evidence>
<dbReference type="Pfam" id="PF02096">
    <property type="entry name" value="60KD_IMP"/>
    <property type="match status" value="1"/>
</dbReference>
<proteinExistence type="inferred from homology"/>
<dbReference type="OrthoDB" id="9780552at2"/>
<evidence type="ECO:0000256" key="4">
    <source>
        <dbReference type="ARBA" id="ARBA00022692"/>
    </source>
</evidence>
<organism evidence="12 13">
    <name type="scientific">Anaerotignum lactatifermentans DSM 14214</name>
    <dbReference type="NCBI Taxonomy" id="1121323"/>
    <lineage>
        <taxon>Bacteria</taxon>
        <taxon>Bacillati</taxon>
        <taxon>Bacillota</taxon>
        <taxon>Clostridia</taxon>
        <taxon>Lachnospirales</taxon>
        <taxon>Anaerotignaceae</taxon>
        <taxon>Anaerotignum</taxon>
    </lineage>
</organism>
<dbReference type="Proteomes" id="UP000183975">
    <property type="component" value="Unassembled WGS sequence"/>
</dbReference>
<dbReference type="GO" id="GO:0005886">
    <property type="term" value="C:plasma membrane"/>
    <property type="evidence" value="ECO:0007669"/>
    <property type="project" value="UniProtKB-SubCell"/>
</dbReference>
<evidence type="ECO:0000313" key="13">
    <source>
        <dbReference type="Proteomes" id="UP000183975"/>
    </source>
</evidence>
<keyword evidence="2" id="KW-0813">Transport</keyword>
<keyword evidence="13" id="KW-1185">Reference proteome</keyword>
<feature type="transmembrane region" description="Helical" evidence="10">
    <location>
        <begin position="44"/>
        <end position="65"/>
    </location>
</feature>
<keyword evidence="5" id="KW-0653">Protein transport</keyword>
<evidence type="ECO:0000256" key="2">
    <source>
        <dbReference type="ARBA" id="ARBA00022448"/>
    </source>
</evidence>
<dbReference type="NCBIfam" id="TIGR03592">
    <property type="entry name" value="yidC_oxa1_cterm"/>
    <property type="match status" value="1"/>
</dbReference>
<dbReference type="InterPro" id="IPR047196">
    <property type="entry name" value="YidC_ALB_C"/>
</dbReference>
<dbReference type="InterPro" id="IPR028055">
    <property type="entry name" value="YidC/Oxa/ALB_C"/>
</dbReference>
<gene>
    <name evidence="12" type="ORF">SAMN02745138_00284</name>
</gene>
<keyword evidence="4 9" id="KW-0812">Transmembrane</keyword>
<keyword evidence="6 10" id="KW-1133">Transmembrane helix</keyword>
<protein>
    <submittedName>
        <fullName evidence="12">YidC/Oxa1 family membrane protein insertase</fullName>
    </submittedName>
</protein>
<feature type="domain" description="Membrane insertase YidC/Oxa/ALB C-terminal" evidence="11">
    <location>
        <begin position="47"/>
        <end position="332"/>
    </location>
</feature>
<dbReference type="PRINTS" id="PR01900">
    <property type="entry name" value="YIDCPROTEIN"/>
</dbReference>
<comment type="similarity">
    <text evidence="9">Belongs to the OXA1/ALB3/YidC family.</text>
</comment>
<evidence type="ECO:0000256" key="7">
    <source>
        <dbReference type="ARBA" id="ARBA00023136"/>
    </source>
</evidence>
<dbReference type="EMBL" id="FRAH01000004">
    <property type="protein sequence ID" value="SHJ66521.1"/>
    <property type="molecule type" value="Genomic_DNA"/>
</dbReference>
<comment type="subcellular location">
    <subcellularLocation>
        <location evidence="1">Cell membrane</location>
        <topology evidence="1">Multi-pass membrane protein</topology>
    </subcellularLocation>
    <subcellularLocation>
        <location evidence="9">Membrane</location>
        <topology evidence="9">Multi-pass membrane protein</topology>
    </subcellularLocation>
</comment>
<dbReference type="AlphaFoldDB" id="A0A1M6L5N4"/>
<reference evidence="12 13" key="1">
    <citation type="submission" date="2016-11" db="EMBL/GenBank/DDBJ databases">
        <authorList>
            <person name="Jaros S."/>
            <person name="Januszkiewicz K."/>
            <person name="Wedrychowicz H."/>
        </authorList>
    </citation>
    <scope>NUCLEOTIDE SEQUENCE [LARGE SCALE GENOMIC DNA]</scope>
    <source>
        <strain evidence="12 13">DSM 14214</strain>
    </source>
</reference>
<accession>A0A1M6L5N4</accession>
<evidence type="ECO:0000259" key="11">
    <source>
        <dbReference type="Pfam" id="PF02096"/>
    </source>
</evidence>
<dbReference type="RefSeq" id="WP_072848329.1">
    <property type="nucleotide sequence ID" value="NZ_FRAH01000004.1"/>
</dbReference>
<dbReference type="GO" id="GO:0051205">
    <property type="term" value="P:protein insertion into membrane"/>
    <property type="evidence" value="ECO:0007669"/>
    <property type="project" value="TreeGrafter"/>
</dbReference>
<name>A0A1M6L5N4_9FIRM</name>
<dbReference type="PANTHER" id="PTHR12428:SF65">
    <property type="entry name" value="CYTOCHROME C OXIDASE ASSEMBLY PROTEIN COX18, MITOCHONDRIAL"/>
    <property type="match status" value="1"/>
</dbReference>
<dbReference type="InterPro" id="IPR001708">
    <property type="entry name" value="YidC/ALB3/OXA1/COX18"/>
</dbReference>